<accession>A0A9J5ZGR6</accession>
<keyword evidence="2" id="KW-1185">Reference proteome</keyword>
<reference evidence="1 2" key="1">
    <citation type="submission" date="2020-09" db="EMBL/GenBank/DDBJ databases">
        <title>De no assembly of potato wild relative species, Solanum commersonii.</title>
        <authorList>
            <person name="Cho K."/>
        </authorList>
    </citation>
    <scope>NUCLEOTIDE SEQUENCE [LARGE SCALE GENOMIC DNA]</scope>
    <source>
        <strain evidence="1">LZ3.2</strain>
        <tissue evidence="1">Leaf</tissue>
    </source>
</reference>
<sequence length="237" mass="26306">MLLALSLAKLQSPSLPMLWGPMLSQPQGPARMNKLPRLMRPLAQIQYHYQGMRTLLQWPVSQTYEESKVLTGSLHTIPDIHRLFNLHKCDWIAGDPGTYSEEIFWEFYASYAATLCGLISKQSKPISQDPLTSTMVSPTKADNQLTCDKAVIVAALVAGVDIDFARMLLAEIHERPFKTSTTYPFPYHIDIVPASSSQDASRAPSSSRSTPPLGATVVPLARLHKLEAQMATLLHHI</sequence>
<dbReference type="OrthoDB" id="1327928at2759"/>
<organism evidence="1 2">
    <name type="scientific">Solanum commersonii</name>
    <name type="common">Commerson's wild potato</name>
    <name type="synonym">Commerson's nightshade</name>
    <dbReference type="NCBI Taxonomy" id="4109"/>
    <lineage>
        <taxon>Eukaryota</taxon>
        <taxon>Viridiplantae</taxon>
        <taxon>Streptophyta</taxon>
        <taxon>Embryophyta</taxon>
        <taxon>Tracheophyta</taxon>
        <taxon>Spermatophyta</taxon>
        <taxon>Magnoliopsida</taxon>
        <taxon>eudicotyledons</taxon>
        <taxon>Gunneridae</taxon>
        <taxon>Pentapetalae</taxon>
        <taxon>asterids</taxon>
        <taxon>lamiids</taxon>
        <taxon>Solanales</taxon>
        <taxon>Solanaceae</taxon>
        <taxon>Solanoideae</taxon>
        <taxon>Solaneae</taxon>
        <taxon>Solanum</taxon>
    </lineage>
</organism>
<dbReference type="Proteomes" id="UP000824120">
    <property type="component" value="Chromosome 4"/>
</dbReference>
<name>A0A9J5ZGR6_SOLCO</name>
<dbReference type="EMBL" id="JACXVP010000004">
    <property type="protein sequence ID" value="KAG5610014.1"/>
    <property type="molecule type" value="Genomic_DNA"/>
</dbReference>
<protein>
    <submittedName>
        <fullName evidence="1">Uncharacterized protein</fullName>
    </submittedName>
</protein>
<proteinExistence type="predicted"/>
<evidence type="ECO:0000313" key="2">
    <source>
        <dbReference type="Proteomes" id="UP000824120"/>
    </source>
</evidence>
<gene>
    <name evidence="1" type="ORF">H5410_021295</name>
</gene>
<dbReference type="AlphaFoldDB" id="A0A9J5ZGR6"/>
<comment type="caution">
    <text evidence="1">The sequence shown here is derived from an EMBL/GenBank/DDBJ whole genome shotgun (WGS) entry which is preliminary data.</text>
</comment>
<evidence type="ECO:0000313" key="1">
    <source>
        <dbReference type="EMBL" id="KAG5610014.1"/>
    </source>
</evidence>